<comment type="caution">
    <text evidence="2">The sequence shown here is derived from an EMBL/GenBank/DDBJ whole genome shotgun (WGS) entry which is preliminary data.</text>
</comment>
<evidence type="ECO:0000313" key="2">
    <source>
        <dbReference type="EMBL" id="KTF06389.1"/>
    </source>
</evidence>
<name>A0A1B6NSE9_9ZZZZ</name>
<dbReference type="GO" id="GO:0016491">
    <property type="term" value="F:oxidoreductase activity"/>
    <property type="evidence" value="ECO:0007669"/>
    <property type="project" value="TreeGrafter"/>
</dbReference>
<proteinExistence type="inferred from homology"/>
<dbReference type="Gene3D" id="3.50.50.60">
    <property type="entry name" value="FAD/NAD(P)-binding domain"/>
    <property type="match status" value="1"/>
</dbReference>
<evidence type="ECO:0000256" key="1">
    <source>
        <dbReference type="ARBA" id="ARBA00010790"/>
    </source>
</evidence>
<dbReference type="EMBL" id="AYSL01001180">
    <property type="protein sequence ID" value="KTF06389.1"/>
    <property type="molecule type" value="Genomic_DNA"/>
</dbReference>
<protein>
    <submittedName>
        <fullName evidence="2">Choline dehydrogenase</fullName>
    </submittedName>
</protein>
<organism evidence="2">
    <name type="scientific">marine sediment metagenome</name>
    <dbReference type="NCBI Taxonomy" id="412755"/>
    <lineage>
        <taxon>unclassified sequences</taxon>
        <taxon>metagenomes</taxon>
        <taxon>ecological metagenomes</taxon>
    </lineage>
</organism>
<dbReference type="InterPro" id="IPR036188">
    <property type="entry name" value="FAD/NAD-bd_sf"/>
</dbReference>
<dbReference type="GO" id="GO:0050660">
    <property type="term" value="F:flavin adenine dinucleotide binding"/>
    <property type="evidence" value="ECO:0007669"/>
    <property type="project" value="InterPro"/>
</dbReference>
<accession>A0A1B6NSE9</accession>
<comment type="similarity">
    <text evidence="1">Belongs to the GMC oxidoreductase family.</text>
</comment>
<reference evidence="2" key="1">
    <citation type="submission" date="2013-11" db="EMBL/GenBank/DDBJ databases">
        <title>Microbial diversity, functional groups and degradation webs in Northern and Southern Mediterranean and Red Sea marine crude oil polluted sites.</title>
        <authorList>
            <person name="Daffonchio D."/>
            <person name="Mapelli F."/>
            <person name="Ferrer M."/>
            <person name="Richter M."/>
            <person name="Cherif A."/>
            <person name="Malkawi H.I."/>
            <person name="Yakimov M.M."/>
            <person name="Abdel-Fattah Y.R."/>
            <person name="Blaghen M."/>
            <person name="Golyshin P.N."/>
            <person name="Kalogerakis N."/>
            <person name="Boon N."/>
            <person name="Magagnini M."/>
            <person name="Fava F."/>
        </authorList>
    </citation>
    <scope>NUCLEOTIDE SEQUENCE</scope>
</reference>
<dbReference type="PANTHER" id="PTHR11552:SF147">
    <property type="entry name" value="CHOLINE DEHYDROGENASE, MITOCHONDRIAL"/>
    <property type="match status" value="1"/>
</dbReference>
<sequence>MQTFDYIIVGAGSAGCVLANRLSESPKHKVLLLETGGSDKSIFIKMPT</sequence>
<dbReference type="AlphaFoldDB" id="A0A1B6NSE9"/>
<dbReference type="PANTHER" id="PTHR11552">
    <property type="entry name" value="GLUCOSE-METHANOL-CHOLINE GMC OXIDOREDUCTASE"/>
    <property type="match status" value="1"/>
</dbReference>
<dbReference type="InterPro" id="IPR012132">
    <property type="entry name" value="GMC_OxRdtase"/>
</dbReference>
<dbReference type="SUPFAM" id="SSF51905">
    <property type="entry name" value="FAD/NAD(P)-binding domain"/>
    <property type="match status" value="1"/>
</dbReference>
<feature type="non-terminal residue" evidence="2">
    <location>
        <position position="48"/>
    </location>
</feature>
<dbReference type="Pfam" id="PF13450">
    <property type="entry name" value="NAD_binding_8"/>
    <property type="match status" value="1"/>
</dbReference>
<gene>
    <name evidence="2" type="ORF">MGSAQ_002113</name>
</gene>